<dbReference type="AlphaFoldDB" id="A0A382CFM2"/>
<gene>
    <name evidence="2" type="ORF">METZ01_LOCUS177749</name>
</gene>
<evidence type="ECO:0000313" key="2">
    <source>
        <dbReference type="EMBL" id="SVB24895.1"/>
    </source>
</evidence>
<name>A0A382CFM2_9ZZZZ</name>
<feature type="non-terminal residue" evidence="2">
    <location>
        <position position="75"/>
    </location>
</feature>
<evidence type="ECO:0000256" key="1">
    <source>
        <dbReference type="SAM" id="Phobius"/>
    </source>
</evidence>
<proteinExistence type="predicted"/>
<feature type="transmembrane region" description="Helical" evidence="1">
    <location>
        <begin position="12"/>
        <end position="32"/>
    </location>
</feature>
<feature type="non-terminal residue" evidence="2">
    <location>
        <position position="1"/>
    </location>
</feature>
<keyword evidence="1" id="KW-0812">Transmembrane</keyword>
<keyword evidence="1" id="KW-0472">Membrane</keyword>
<reference evidence="2" key="1">
    <citation type="submission" date="2018-05" db="EMBL/GenBank/DDBJ databases">
        <authorList>
            <person name="Lanie J.A."/>
            <person name="Ng W.-L."/>
            <person name="Kazmierczak K.M."/>
            <person name="Andrzejewski T.M."/>
            <person name="Davidsen T.M."/>
            <person name="Wayne K.J."/>
            <person name="Tettelin H."/>
            <person name="Glass J.I."/>
            <person name="Rusch D."/>
            <person name="Podicherti R."/>
            <person name="Tsui H.-C.T."/>
            <person name="Winkler M.E."/>
        </authorList>
    </citation>
    <scope>NUCLEOTIDE SEQUENCE</scope>
</reference>
<sequence>LLFVILLETISVFIGSTTLSFMLFIIITFSFISSAQPSLLIFSNRIFAAYAHEPVMPQSRKLGFFLTNLCVLWYL</sequence>
<accession>A0A382CFM2</accession>
<keyword evidence="1" id="KW-1133">Transmembrane helix</keyword>
<organism evidence="2">
    <name type="scientific">marine metagenome</name>
    <dbReference type="NCBI Taxonomy" id="408172"/>
    <lineage>
        <taxon>unclassified sequences</taxon>
        <taxon>metagenomes</taxon>
        <taxon>ecological metagenomes</taxon>
    </lineage>
</organism>
<protein>
    <submittedName>
        <fullName evidence="2">Uncharacterized protein</fullName>
    </submittedName>
</protein>
<dbReference type="EMBL" id="UINC01034287">
    <property type="protein sequence ID" value="SVB24895.1"/>
    <property type="molecule type" value="Genomic_DNA"/>
</dbReference>